<dbReference type="HAMAP" id="MF_01576">
    <property type="entry name" value="THF_DHG_CYH"/>
    <property type="match status" value="1"/>
</dbReference>
<accession>A0A371IM90</accession>
<dbReference type="GO" id="GO:0009086">
    <property type="term" value="P:methionine biosynthetic process"/>
    <property type="evidence" value="ECO:0007669"/>
    <property type="project" value="UniProtKB-KW"/>
</dbReference>
<dbReference type="PANTHER" id="PTHR48099:SF5">
    <property type="entry name" value="C-1-TETRAHYDROFOLATE SYNTHASE, CYTOPLASMIC"/>
    <property type="match status" value="1"/>
</dbReference>
<dbReference type="OrthoDB" id="9803580at2"/>
<evidence type="ECO:0000256" key="2">
    <source>
        <dbReference type="ARBA" id="ARBA00022563"/>
    </source>
</evidence>
<evidence type="ECO:0000256" key="5">
    <source>
        <dbReference type="ARBA" id="ARBA00022801"/>
    </source>
</evidence>
<reference evidence="14 16" key="1">
    <citation type="journal article" date="2016" name="Genome Announc.">
        <title>Draft Genome Sequence of Criibacterium bergeronii gen. nov., sp. nov., Strain CCRI-22567T, Isolated from a Vaginal Sample from a Woman with Bacterial Vaginosis.</title>
        <authorList>
            <person name="Maheux A.F."/>
            <person name="Berube E."/>
            <person name="Boudreau D.K."/>
            <person name="Raymond F."/>
            <person name="Corbeil J."/>
            <person name="Roy P.H."/>
            <person name="Boissinot M."/>
            <person name="Omar R.F."/>
        </authorList>
    </citation>
    <scope>NUCLEOTIDE SEQUENCE [LARGE SCALE GENOMIC DNA]</scope>
    <source>
        <strain evidence="14 16">CCRI-22567</strain>
    </source>
</reference>
<keyword evidence="16" id="KW-1185">Reference proteome</keyword>
<dbReference type="InterPro" id="IPR000672">
    <property type="entry name" value="THF_DH/CycHdrlase"/>
</dbReference>
<reference evidence="15 17" key="3">
    <citation type="submission" date="2019-07" db="EMBL/GenBank/DDBJ databases">
        <title>Criibacterium bergeronii gen. nov., sp. nov. isolated from human clinical samples.</title>
        <authorList>
            <person name="Maheux A.F."/>
            <person name="Boudreau D.K."/>
            <person name="Berube E."/>
            <person name="Brodeur S."/>
            <person name="Bernard K.A."/>
            <person name="Abed J.Y."/>
            <person name="Ducrey E."/>
            <person name="Guay E.F."/>
            <person name="Raymond F."/>
            <person name="Corbeil J."/>
            <person name="Domingo M.-C."/>
            <person name="Roy P.H."/>
            <person name="Boissinot M."/>
            <person name="Tocheva E.I."/>
            <person name="Omar R.F."/>
        </authorList>
    </citation>
    <scope>NUCLEOTIDE SEQUENCE [LARGE SCALE GENOMIC DNA]</scope>
    <source>
        <strain evidence="15 17">CCRI-24246</strain>
    </source>
</reference>
<dbReference type="GO" id="GO:0004477">
    <property type="term" value="F:methenyltetrahydrofolate cyclohydrolase activity"/>
    <property type="evidence" value="ECO:0007669"/>
    <property type="project" value="UniProtKB-UniRule"/>
</dbReference>
<proteinExistence type="inferred from homology"/>
<evidence type="ECO:0000256" key="11">
    <source>
        <dbReference type="HAMAP-Rule" id="MF_01576"/>
    </source>
</evidence>
<keyword evidence="6 11" id="KW-0521">NADP</keyword>
<dbReference type="PRINTS" id="PR00085">
    <property type="entry name" value="THFDHDRGNASE"/>
</dbReference>
<evidence type="ECO:0000256" key="7">
    <source>
        <dbReference type="ARBA" id="ARBA00023002"/>
    </source>
</evidence>
<reference evidence="14" key="2">
    <citation type="submission" date="2018-07" db="EMBL/GenBank/DDBJ databases">
        <authorList>
            <person name="Quirk P.G."/>
            <person name="Krulwich T.A."/>
        </authorList>
    </citation>
    <scope>NUCLEOTIDE SEQUENCE</scope>
    <source>
        <strain evidence="14">CCRI-22567</strain>
    </source>
</reference>
<comment type="subunit">
    <text evidence="11">Homodimer.</text>
</comment>
<keyword evidence="7 11" id="KW-0560">Oxidoreductase</keyword>
<keyword evidence="9 11" id="KW-0486">Methionine biosynthesis</keyword>
<dbReference type="InterPro" id="IPR020630">
    <property type="entry name" value="THF_DH/CycHdrlase_cat_dom"/>
</dbReference>
<gene>
    <name evidence="11" type="primary">folD</name>
    <name evidence="14" type="ORF">BBG48_004205</name>
    <name evidence="15" type="ORF">FL857_08945</name>
</gene>
<dbReference type="Pfam" id="PF02882">
    <property type="entry name" value="THF_DHG_CYH_C"/>
    <property type="match status" value="1"/>
</dbReference>
<evidence type="ECO:0000256" key="1">
    <source>
        <dbReference type="ARBA" id="ARBA00004777"/>
    </source>
</evidence>
<keyword evidence="3 11" id="KW-0028">Amino-acid biosynthesis</keyword>
<protein>
    <recommendedName>
        <fullName evidence="11">Bifunctional protein FolD</fullName>
    </recommendedName>
    <domain>
        <recommendedName>
            <fullName evidence="11">Methylenetetrahydrofolate dehydrogenase</fullName>
            <ecNumber evidence="11">1.5.1.5</ecNumber>
        </recommendedName>
    </domain>
    <domain>
        <recommendedName>
            <fullName evidence="11">Methenyltetrahydrofolate cyclohydrolase</fullName>
            <ecNumber evidence="11">3.5.4.9</ecNumber>
        </recommendedName>
    </domain>
</protein>
<keyword evidence="5 11" id="KW-0378">Hydrolase</keyword>
<feature type="domain" description="Tetrahydrofolate dehydrogenase/cyclohydrolase NAD(P)-binding" evidence="13">
    <location>
        <begin position="136"/>
        <end position="277"/>
    </location>
</feature>
<feature type="domain" description="Tetrahydrofolate dehydrogenase/cyclohydrolase catalytic" evidence="12">
    <location>
        <begin position="7"/>
        <end position="116"/>
    </location>
</feature>
<dbReference type="InterPro" id="IPR036291">
    <property type="entry name" value="NAD(P)-bd_dom_sf"/>
</dbReference>
<evidence type="ECO:0000259" key="12">
    <source>
        <dbReference type="Pfam" id="PF00763"/>
    </source>
</evidence>
<keyword evidence="4 11" id="KW-0658">Purine biosynthesis</keyword>
<organism evidence="14 16">
    <name type="scientific">Criibacterium bergeronii</name>
    <dbReference type="NCBI Taxonomy" id="1871336"/>
    <lineage>
        <taxon>Bacteria</taxon>
        <taxon>Bacillati</taxon>
        <taxon>Bacillota</taxon>
        <taxon>Clostridia</taxon>
        <taxon>Peptostreptococcales</taxon>
        <taxon>Filifactoraceae</taxon>
        <taxon>Criibacterium</taxon>
    </lineage>
</organism>
<comment type="catalytic activity">
    <reaction evidence="11">
        <text>(6R)-5,10-methylene-5,6,7,8-tetrahydrofolate + NADP(+) = (6R)-5,10-methenyltetrahydrofolate + NADPH</text>
        <dbReference type="Rhea" id="RHEA:22812"/>
        <dbReference type="ChEBI" id="CHEBI:15636"/>
        <dbReference type="ChEBI" id="CHEBI:57455"/>
        <dbReference type="ChEBI" id="CHEBI:57783"/>
        <dbReference type="ChEBI" id="CHEBI:58349"/>
        <dbReference type="EC" id="1.5.1.5"/>
    </reaction>
</comment>
<dbReference type="EMBL" id="VJXW01000014">
    <property type="protein sequence ID" value="TRW24200.1"/>
    <property type="molecule type" value="Genomic_DNA"/>
</dbReference>
<evidence type="ECO:0000256" key="8">
    <source>
        <dbReference type="ARBA" id="ARBA00023102"/>
    </source>
</evidence>
<name>A0A371IM90_9FIRM</name>
<dbReference type="Gene3D" id="3.40.50.720">
    <property type="entry name" value="NAD(P)-binding Rossmann-like Domain"/>
    <property type="match status" value="1"/>
</dbReference>
<dbReference type="EC" id="1.5.1.5" evidence="11"/>
<dbReference type="InterPro" id="IPR020631">
    <property type="entry name" value="THF_DH/CycHdrlase_NAD-bd_dom"/>
</dbReference>
<keyword evidence="8 11" id="KW-0368">Histidine biosynthesis</keyword>
<comment type="similarity">
    <text evidence="11">Belongs to the tetrahydrofolate dehydrogenase/cyclohydrolase family.</text>
</comment>
<evidence type="ECO:0000313" key="14">
    <source>
        <dbReference type="EMBL" id="RDY21560.1"/>
    </source>
</evidence>
<sequence length="279" mass="30951">MSNILKSDNLYDKVKEDLKFKISKLKKIPKIAIIRFGNSPADLAYQKGIVATSSSLGITDDVYEFDINIDTDTIVSLLERLNNDDDIGGILILKPMPKSLDEEKINHKISVDKDLDCINPVNKAKVYSGDIDGFIPLSPKAAVKLLEYYDYDLKGKKCVIVNDSQIVGKPLAMILLKKMATVSICHIYTQDLKAYTKNADIVFVATGVPEMFDSSYFSENTTVIDIGISRNKKGEMKGDLDEEEVNGKIKAYSPVKGGVGKLTNLFLLESMIKKALKNK</sequence>
<dbReference type="Pfam" id="PF00763">
    <property type="entry name" value="THF_DHG_CYH"/>
    <property type="match status" value="1"/>
</dbReference>
<dbReference type="InterPro" id="IPR046346">
    <property type="entry name" value="Aminoacid_DH-like_N_sf"/>
</dbReference>
<evidence type="ECO:0000256" key="9">
    <source>
        <dbReference type="ARBA" id="ARBA00023167"/>
    </source>
</evidence>
<dbReference type="SUPFAM" id="SSF53223">
    <property type="entry name" value="Aminoacid dehydrogenase-like, N-terminal domain"/>
    <property type="match status" value="1"/>
</dbReference>
<dbReference type="AlphaFoldDB" id="A0A371IM90"/>
<evidence type="ECO:0000313" key="15">
    <source>
        <dbReference type="EMBL" id="TRW24200.1"/>
    </source>
</evidence>
<dbReference type="GO" id="GO:0006164">
    <property type="term" value="P:purine nucleotide biosynthetic process"/>
    <property type="evidence" value="ECO:0007669"/>
    <property type="project" value="UniProtKB-KW"/>
</dbReference>
<comment type="caution">
    <text evidence="14">The sequence shown here is derived from an EMBL/GenBank/DDBJ whole genome shotgun (WGS) entry which is preliminary data.</text>
</comment>
<evidence type="ECO:0000313" key="16">
    <source>
        <dbReference type="Proteomes" id="UP000093352"/>
    </source>
</evidence>
<evidence type="ECO:0000256" key="6">
    <source>
        <dbReference type="ARBA" id="ARBA00022857"/>
    </source>
</evidence>
<dbReference type="EC" id="3.5.4.9" evidence="11"/>
<evidence type="ECO:0000313" key="17">
    <source>
        <dbReference type="Proteomes" id="UP000319424"/>
    </source>
</evidence>
<evidence type="ECO:0000256" key="4">
    <source>
        <dbReference type="ARBA" id="ARBA00022755"/>
    </source>
</evidence>
<feature type="binding site" evidence="11">
    <location>
        <position position="187"/>
    </location>
    <ligand>
        <name>NADP(+)</name>
        <dbReference type="ChEBI" id="CHEBI:58349"/>
    </ligand>
</feature>
<dbReference type="PANTHER" id="PTHR48099">
    <property type="entry name" value="C-1-TETRAHYDROFOLATE SYNTHASE, CYTOPLASMIC-RELATED"/>
    <property type="match status" value="1"/>
</dbReference>
<dbReference type="GO" id="GO:0005829">
    <property type="term" value="C:cytosol"/>
    <property type="evidence" value="ECO:0007669"/>
    <property type="project" value="TreeGrafter"/>
</dbReference>
<dbReference type="Proteomes" id="UP000319424">
    <property type="component" value="Unassembled WGS sequence"/>
</dbReference>
<dbReference type="CDD" id="cd01080">
    <property type="entry name" value="NAD_bind_m-THF_DH_Cyclohyd"/>
    <property type="match status" value="1"/>
</dbReference>
<comment type="pathway">
    <text evidence="1 11">One-carbon metabolism; tetrahydrofolate interconversion.</text>
</comment>
<dbReference type="GO" id="GO:0000105">
    <property type="term" value="P:L-histidine biosynthetic process"/>
    <property type="evidence" value="ECO:0007669"/>
    <property type="project" value="UniProtKB-KW"/>
</dbReference>
<comment type="function">
    <text evidence="11">Catalyzes the oxidation of 5,10-methylenetetrahydrofolate to 5,10-methenyltetrahydrofolate and then the hydrolysis of 5,10-methenyltetrahydrofolate to 10-formyltetrahydrofolate.</text>
</comment>
<feature type="binding site" evidence="11">
    <location>
        <begin position="162"/>
        <end position="164"/>
    </location>
    <ligand>
        <name>NADP(+)</name>
        <dbReference type="ChEBI" id="CHEBI:58349"/>
    </ligand>
</feature>
<dbReference type="GO" id="GO:0004488">
    <property type="term" value="F:methylenetetrahydrofolate dehydrogenase (NADP+) activity"/>
    <property type="evidence" value="ECO:0007669"/>
    <property type="project" value="UniProtKB-UniRule"/>
</dbReference>
<dbReference type="RefSeq" id="WP_068912324.1">
    <property type="nucleotide sequence ID" value="NZ_MBEW02000006.1"/>
</dbReference>
<evidence type="ECO:0000256" key="3">
    <source>
        <dbReference type="ARBA" id="ARBA00022605"/>
    </source>
</evidence>
<dbReference type="Proteomes" id="UP000093352">
    <property type="component" value="Unassembled WGS sequence"/>
</dbReference>
<dbReference type="Gene3D" id="3.40.50.10860">
    <property type="entry name" value="Leucine Dehydrogenase, chain A, domain 1"/>
    <property type="match status" value="1"/>
</dbReference>
<dbReference type="UniPathway" id="UPA00193"/>
<dbReference type="SUPFAM" id="SSF51735">
    <property type="entry name" value="NAD(P)-binding Rossmann-fold domains"/>
    <property type="match status" value="1"/>
</dbReference>
<dbReference type="GO" id="GO:0035999">
    <property type="term" value="P:tetrahydrofolate interconversion"/>
    <property type="evidence" value="ECO:0007669"/>
    <property type="project" value="UniProtKB-UniRule"/>
</dbReference>
<evidence type="ECO:0000259" key="13">
    <source>
        <dbReference type="Pfam" id="PF02882"/>
    </source>
</evidence>
<dbReference type="STRING" id="1871336.BBG48_01850"/>
<dbReference type="EMBL" id="MBEW02000006">
    <property type="protein sequence ID" value="RDY21560.1"/>
    <property type="molecule type" value="Genomic_DNA"/>
</dbReference>
<keyword evidence="10 11" id="KW-0511">Multifunctional enzyme</keyword>
<feature type="binding site" evidence="11">
    <location>
        <position position="228"/>
    </location>
    <ligand>
        <name>NADP(+)</name>
        <dbReference type="ChEBI" id="CHEBI:58349"/>
    </ligand>
</feature>
<evidence type="ECO:0000256" key="10">
    <source>
        <dbReference type="ARBA" id="ARBA00023268"/>
    </source>
</evidence>
<keyword evidence="2 11" id="KW-0554">One-carbon metabolism</keyword>
<comment type="catalytic activity">
    <reaction evidence="11">
        <text>(6R)-5,10-methenyltetrahydrofolate + H2O = (6R)-10-formyltetrahydrofolate + H(+)</text>
        <dbReference type="Rhea" id="RHEA:23700"/>
        <dbReference type="ChEBI" id="CHEBI:15377"/>
        <dbReference type="ChEBI" id="CHEBI:15378"/>
        <dbReference type="ChEBI" id="CHEBI:57455"/>
        <dbReference type="ChEBI" id="CHEBI:195366"/>
        <dbReference type="EC" id="3.5.4.9"/>
    </reaction>
</comment>